<dbReference type="Gene3D" id="1.10.357.10">
    <property type="entry name" value="Tetracycline Repressor, domain 2"/>
    <property type="match status" value="1"/>
</dbReference>
<dbReference type="Pfam" id="PF00440">
    <property type="entry name" value="TetR_N"/>
    <property type="match status" value="1"/>
</dbReference>
<dbReference type="Pfam" id="PF02909">
    <property type="entry name" value="TetR_C_1"/>
    <property type="match status" value="1"/>
</dbReference>
<dbReference type="GO" id="GO:0000976">
    <property type="term" value="F:transcription cis-regulatory region binding"/>
    <property type="evidence" value="ECO:0007669"/>
    <property type="project" value="TreeGrafter"/>
</dbReference>
<reference evidence="6 7" key="1">
    <citation type="submission" date="2017-06" db="EMBL/GenBank/DDBJ databases">
        <authorList>
            <person name="Kim H.J."/>
            <person name="Triplett B.A."/>
        </authorList>
    </citation>
    <scope>NUCLEOTIDE SEQUENCE [LARGE SCALE GENOMIC DNA]</scope>
    <source>
        <strain evidence="6 7">CGMCC 4.5593</strain>
    </source>
</reference>
<feature type="DNA-binding region" description="H-T-H motif" evidence="4">
    <location>
        <begin position="48"/>
        <end position="67"/>
    </location>
</feature>
<dbReference type="GO" id="GO:0045892">
    <property type="term" value="P:negative regulation of DNA-templated transcription"/>
    <property type="evidence" value="ECO:0007669"/>
    <property type="project" value="InterPro"/>
</dbReference>
<evidence type="ECO:0000256" key="3">
    <source>
        <dbReference type="ARBA" id="ARBA00023163"/>
    </source>
</evidence>
<dbReference type="OrthoDB" id="2570341at2"/>
<dbReference type="PROSITE" id="PS50977">
    <property type="entry name" value="HTH_TETR_2"/>
    <property type="match status" value="1"/>
</dbReference>
<keyword evidence="3" id="KW-0804">Transcription</keyword>
<keyword evidence="7" id="KW-1185">Reference proteome</keyword>
<dbReference type="InterPro" id="IPR004111">
    <property type="entry name" value="Repressor_TetR_C"/>
</dbReference>
<dbReference type="PRINTS" id="PR00455">
    <property type="entry name" value="HTHTETR"/>
</dbReference>
<dbReference type="SUPFAM" id="SSF48498">
    <property type="entry name" value="Tetracyclin repressor-like, C-terminal domain"/>
    <property type="match status" value="1"/>
</dbReference>
<protein>
    <submittedName>
        <fullName evidence="6">Regulatory protein, tetR family</fullName>
    </submittedName>
</protein>
<dbReference type="RefSeq" id="WP_089244949.1">
    <property type="nucleotide sequence ID" value="NZ_FZPH01000002.1"/>
</dbReference>
<feature type="domain" description="HTH tetR-type" evidence="5">
    <location>
        <begin position="25"/>
        <end position="85"/>
    </location>
</feature>
<dbReference type="PANTHER" id="PTHR30055">
    <property type="entry name" value="HTH-TYPE TRANSCRIPTIONAL REGULATOR RUTR"/>
    <property type="match status" value="1"/>
</dbReference>
<organism evidence="6 7">
    <name type="scientific">Asanoa hainanensis</name>
    <dbReference type="NCBI Taxonomy" id="560556"/>
    <lineage>
        <taxon>Bacteria</taxon>
        <taxon>Bacillati</taxon>
        <taxon>Actinomycetota</taxon>
        <taxon>Actinomycetes</taxon>
        <taxon>Micromonosporales</taxon>
        <taxon>Micromonosporaceae</taxon>
        <taxon>Asanoa</taxon>
    </lineage>
</organism>
<dbReference type="PANTHER" id="PTHR30055:SF151">
    <property type="entry name" value="TRANSCRIPTIONAL REGULATORY PROTEIN"/>
    <property type="match status" value="1"/>
</dbReference>
<keyword evidence="2 4" id="KW-0238">DNA-binding</keyword>
<dbReference type="InterPro" id="IPR001647">
    <property type="entry name" value="HTH_TetR"/>
</dbReference>
<evidence type="ECO:0000256" key="1">
    <source>
        <dbReference type="ARBA" id="ARBA00023015"/>
    </source>
</evidence>
<dbReference type="InterPro" id="IPR036271">
    <property type="entry name" value="Tet_transcr_reg_TetR-rel_C_sf"/>
</dbReference>
<evidence type="ECO:0000259" key="5">
    <source>
        <dbReference type="PROSITE" id="PS50977"/>
    </source>
</evidence>
<proteinExistence type="predicted"/>
<name>A0A239HZM5_9ACTN</name>
<dbReference type="GO" id="GO:0003700">
    <property type="term" value="F:DNA-binding transcription factor activity"/>
    <property type="evidence" value="ECO:0007669"/>
    <property type="project" value="TreeGrafter"/>
</dbReference>
<gene>
    <name evidence="6" type="ORF">SAMN05421812_102127</name>
</gene>
<dbReference type="AlphaFoldDB" id="A0A239HZM5"/>
<dbReference type="Gene3D" id="1.10.10.60">
    <property type="entry name" value="Homeodomain-like"/>
    <property type="match status" value="1"/>
</dbReference>
<evidence type="ECO:0000256" key="2">
    <source>
        <dbReference type="ARBA" id="ARBA00023125"/>
    </source>
</evidence>
<dbReference type="Proteomes" id="UP000198362">
    <property type="component" value="Unassembled WGS sequence"/>
</dbReference>
<evidence type="ECO:0000256" key="4">
    <source>
        <dbReference type="PROSITE-ProRule" id="PRU00335"/>
    </source>
</evidence>
<accession>A0A239HZM5</accession>
<evidence type="ECO:0000313" key="7">
    <source>
        <dbReference type="Proteomes" id="UP000198362"/>
    </source>
</evidence>
<keyword evidence="1" id="KW-0805">Transcription regulation</keyword>
<evidence type="ECO:0000313" key="6">
    <source>
        <dbReference type="EMBL" id="SNS86797.1"/>
    </source>
</evidence>
<sequence>MPELPPGVDVLWGRREPAKRGPRPNLSIEQIVDAAIEIASAEGLGPLSMNRVAEKLGKSAMSLYRYVRTKDELLQVMTDVCAVKNAPPEPDDDAGWRPNLERWAYELVGLYRRFPWVLHVPLGPTPPVGPGQLTWLDRGLGCFRRTNVPSELRLGVVMLLLIFIRGQVRMAQEVNQGAAGAALGYPAYGEMLRLVVDKDQLPDLARLVDEGMFDDPEEGMSEQELDMEVRFGLTMIFDGIERLVAGYEEEQ</sequence>
<dbReference type="InterPro" id="IPR009057">
    <property type="entry name" value="Homeodomain-like_sf"/>
</dbReference>
<dbReference type="InterPro" id="IPR050109">
    <property type="entry name" value="HTH-type_TetR-like_transc_reg"/>
</dbReference>
<dbReference type="SUPFAM" id="SSF46689">
    <property type="entry name" value="Homeodomain-like"/>
    <property type="match status" value="1"/>
</dbReference>
<dbReference type="EMBL" id="FZPH01000002">
    <property type="protein sequence ID" value="SNS86797.1"/>
    <property type="molecule type" value="Genomic_DNA"/>
</dbReference>